<dbReference type="InterPro" id="IPR028082">
    <property type="entry name" value="Peripla_BP_I"/>
</dbReference>
<feature type="domain" description="Periplasmic binding protein" evidence="5">
    <location>
        <begin position="39"/>
        <end position="295"/>
    </location>
</feature>
<dbReference type="Proteomes" id="UP001206128">
    <property type="component" value="Unassembled WGS sequence"/>
</dbReference>
<feature type="chain" id="PRO_5042057642" evidence="4">
    <location>
        <begin position="31"/>
        <end position="338"/>
    </location>
</feature>
<dbReference type="InterPro" id="IPR025997">
    <property type="entry name" value="SBP_2_dom"/>
</dbReference>
<reference evidence="6" key="1">
    <citation type="submission" date="2022-06" db="EMBL/GenBank/DDBJ databases">
        <title>Genomic Encyclopedia of Archaeal and Bacterial Type Strains, Phase II (KMG-II): from individual species to whole genera.</title>
        <authorList>
            <person name="Goeker M."/>
        </authorList>
    </citation>
    <scope>NUCLEOTIDE SEQUENCE</scope>
    <source>
        <strain evidence="6">DSM 43935</strain>
    </source>
</reference>
<sequence length="338" mass="34781">MASARSWRARRFRRGVAGLALAAVAVAACAPPDRSAEVAAIIKGLDNPFFQAMGQGIEDGATGPVTVQAAQSTADTTGQADKLSAVAVQGFGCYIINPISGTNLVQSLSLIAKQGKPVINIDSPVNAEAARLAGATLASYVGTDNTHAGQVAGDFLAGRLPAGAKVALIGGTAGDVTSRARLDGFRAAVDGKLTVSQTVDVNEWSRSEALTRAEEIMRANPDLAGFFVANDDMGLGVSRAVQNAGKSDQVRVVSVDGVEDGLRAVKSGQLAATVAQYPYTIGEMGVEACRAAAAGHTLPATVNAPVALVTQDNAADALSAFPKPFEQYDDPYRQLLQQ</sequence>
<protein>
    <submittedName>
        <fullName evidence="6">Ribose transport system substrate-binding protein</fullName>
    </submittedName>
</protein>
<name>A0AAE3GEN8_9PSEU</name>
<evidence type="ECO:0000313" key="7">
    <source>
        <dbReference type="Proteomes" id="UP001206128"/>
    </source>
</evidence>
<evidence type="ECO:0000256" key="2">
    <source>
        <dbReference type="ARBA" id="ARBA00007639"/>
    </source>
</evidence>
<dbReference type="Gene3D" id="3.40.50.2300">
    <property type="match status" value="2"/>
</dbReference>
<dbReference type="RefSeq" id="WP_253773088.1">
    <property type="nucleotide sequence ID" value="NZ_JAMTCK010000008.1"/>
</dbReference>
<evidence type="ECO:0000256" key="3">
    <source>
        <dbReference type="ARBA" id="ARBA00022729"/>
    </source>
</evidence>
<dbReference type="PANTHER" id="PTHR46847:SF1">
    <property type="entry name" value="D-ALLOSE-BINDING PERIPLASMIC PROTEIN-RELATED"/>
    <property type="match status" value="1"/>
</dbReference>
<evidence type="ECO:0000256" key="4">
    <source>
        <dbReference type="SAM" id="SignalP"/>
    </source>
</evidence>
<dbReference type="EMBL" id="JAMTCK010000008">
    <property type="protein sequence ID" value="MCP2166831.1"/>
    <property type="molecule type" value="Genomic_DNA"/>
</dbReference>
<evidence type="ECO:0000259" key="5">
    <source>
        <dbReference type="Pfam" id="PF13407"/>
    </source>
</evidence>
<dbReference type="PANTHER" id="PTHR46847">
    <property type="entry name" value="D-ALLOSE-BINDING PERIPLASMIC PROTEIN-RELATED"/>
    <property type="match status" value="1"/>
</dbReference>
<evidence type="ECO:0000313" key="6">
    <source>
        <dbReference type="EMBL" id="MCP2166831.1"/>
    </source>
</evidence>
<organism evidence="6 7">
    <name type="scientific">Goodfellowiella coeruleoviolacea</name>
    <dbReference type="NCBI Taxonomy" id="334858"/>
    <lineage>
        <taxon>Bacteria</taxon>
        <taxon>Bacillati</taxon>
        <taxon>Actinomycetota</taxon>
        <taxon>Actinomycetes</taxon>
        <taxon>Pseudonocardiales</taxon>
        <taxon>Pseudonocardiaceae</taxon>
        <taxon>Goodfellowiella</taxon>
    </lineage>
</organism>
<dbReference type="AlphaFoldDB" id="A0AAE3GEN8"/>
<feature type="signal peptide" evidence="4">
    <location>
        <begin position="1"/>
        <end position="30"/>
    </location>
</feature>
<dbReference type="PROSITE" id="PS51257">
    <property type="entry name" value="PROKAR_LIPOPROTEIN"/>
    <property type="match status" value="1"/>
</dbReference>
<comment type="similarity">
    <text evidence="2">Belongs to the bacterial solute-binding protein 2 family.</text>
</comment>
<keyword evidence="3 4" id="KW-0732">Signal</keyword>
<dbReference type="Pfam" id="PF13407">
    <property type="entry name" value="Peripla_BP_4"/>
    <property type="match status" value="1"/>
</dbReference>
<accession>A0AAE3GEN8</accession>
<dbReference type="GO" id="GO:0030246">
    <property type="term" value="F:carbohydrate binding"/>
    <property type="evidence" value="ECO:0007669"/>
    <property type="project" value="UniProtKB-ARBA"/>
</dbReference>
<evidence type="ECO:0000256" key="1">
    <source>
        <dbReference type="ARBA" id="ARBA00004196"/>
    </source>
</evidence>
<comment type="caution">
    <text evidence="6">The sequence shown here is derived from an EMBL/GenBank/DDBJ whole genome shotgun (WGS) entry which is preliminary data.</text>
</comment>
<proteinExistence type="inferred from homology"/>
<dbReference type="SUPFAM" id="SSF53822">
    <property type="entry name" value="Periplasmic binding protein-like I"/>
    <property type="match status" value="1"/>
</dbReference>
<comment type="subcellular location">
    <subcellularLocation>
        <location evidence="1">Cell envelope</location>
    </subcellularLocation>
</comment>
<dbReference type="GO" id="GO:0030313">
    <property type="term" value="C:cell envelope"/>
    <property type="evidence" value="ECO:0007669"/>
    <property type="project" value="UniProtKB-SubCell"/>
</dbReference>
<keyword evidence="7" id="KW-1185">Reference proteome</keyword>
<gene>
    <name evidence="6" type="ORF">LX83_003703</name>
</gene>